<dbReference type="GeneID" id="96779651"/>
<evidence type="ECO:0000259" key="1">
    <source>
        <dbReference type="Pfam" id="PF14393"/>
    </source>
</evidence>
<feature type="domain" description="DUF4422" evidence="1">
    <location>
        <begin position="4"/>
        <end position="217"/>
    </location>
</feature>
<organism evidence="2 3">
    <name type="scientific">Anaerovibrio slackiae</name>
    <dbReference type="NCBI Taxonomy" id="2652309"/>
    <lineage>
        <taxon>Bacteria</taxon>
        <taxon>Bacillati</taxon>
        <taxon>Bacillota</taxon>
        <taxon>Negativicutes</taxon>
        <taxon>Selenomonadales</taxon>
        <taxon>Selenomonadaceae</taxon>
        <taxon>Anaerovibrio</taxon>
    </lineage>
</organism>
<sequence length="253" mass="29784">MEIKIVVATHKQAAMPTDDMYLPLQVGADGKLGLGIQRDDVGENISDKNKDYCELTGLYWAWKNLDYEYLGLVHYRRYFKRSGTMFRRNKPWAQIASHSDIENLLYMAPVILPKKRNYYIESIYNQYAHAHRQRDLDMVGEVIREKYPECAKSFDSLKSKTSAHMFNMFVMRKDYFDNYCRWLFDILFSLEEKLQGRYEPRLFGFISERLLDVWLESRRVPYVEQDIVAFGVDNVFIKGARLVGRKIKAGLGV</sequence>
<name>A0A6I2UJD1_9FIRM</name>
<evidence type="ECO:0000313" key="3">
    <source>
        <dbReference type="Proteomes" id="UP000433181"/>
    </source>
</evidence>
<reference evidence="2 3" key="1">
    <citation type="submission" date="2019-08" db="EMBL/GenBank/DDBJ databases">
        <title>In-depth cultivation of the pig gut microbiome towards novel bacterial diversity and tailored functional studies.</title>
        <authorList>
            <person name="Wylensek D."/>
            <person name="Hitch T.C.A."/>
            <person name="Clavel T."/>
        </authorList>
    </citation>
    <scope>NUCLEOTIDE SEQUENCE [LARGE SCALE GENOMIC DNA]</scope>
    <source>
        <strain evidence="2 3">WCA-693-APC-5D-A</strain>
    </source>
</reference>
<dbReference type="Pfam" id="PF14393">
    <property type="entry name" value="DUF4422"/>
    <property type="match status" value="1"/>
</dbReference>
<keyword evidence="3" id="KW-1185">Reference proteome</keyword>
<proteinExistence type="predicted"/>
<gene>
    <name evidence="2" type="ORF">FYJ84_12000</name>
</gene>
<accession>A0A6I2UJD1</accession>
<dbReference type="RefSeq" id="WP_154407867.1">
    <property type="nucleotide sequence ID" value="NZ_JBJDWX010000051.1"/>
</dbReference>
<dbReference type="InterPro" id="IPR025536">
    <property type="entry name" value="DUF4422"/>
</dbReference>
<evidence type="ECO:0000313" key="2">
    <source>
        <dbReference type="EMBL" id="MSU09700.1"/>
    </source>
</evidence>
<dbReference type="EMBL" id="VUNR01000030">
    <property type="protein sequence ID" value="MSU09700.1"/>
    <property type="molecule type" value="Genomic_DNA"/>
</dbReference>
<comment type="caution">
    <text evidence="2">The sequence shown here is derived from an EMBL/GenBank/DDBJ whole genome shotgun (WGS) entry which is preliminary data.</text>
</comment>
<dbReference type="Proteomes" id="UP000433181">
    <property type="component" value="Unassembled WGS sequence"/>
</dbReference>
<protein>
    <submittedName>
        <fullName evidence="2">DUF4422 domain-containing protein</fullName>
    </submittedName>
</protein>
<dbReference type="AlphaFoldDB" id="A0A6I2UJD1"/>